<feature type="domain" description="SSD" evidence="9">
    <location>
        <begin position="231"/>
        <end position="356"/>
    </location>
</feature>
<feature type="region of interest" description="Disordered" evidence="7">
    <location>
        <begin position="743"/>
        <end position="771"/>
    </location>
</feature>
<feature type="transmembrane region" description="Helical" evidence="8">
    <location>
        <begin position="396"/>
        <end position="415"/>
    </location>
</feature>
<feature type="transmembrane region" description="Helical" evidence="8">
    <location>
        <begin position="261"/>
        <end position="279"/>
    </location>
</feature>
<reference evidence="11 12" key="1">
    <citation type="submission" date="2018-06" db="EMBL/GenBank/DDBJ databases">
        <title>Draft genome sequence of Modestobacter versicolor CP153-2.</title>
        <authorList>
            <person name="Gundlapally S.R."/>
        </authorList>
    </citation>
    <scope>NUCLEOTIDE SEQUENCE [LARGE SCALE GENOMIC DNA]</scope>
    <source>
        <strain evidence="11 12">CP153-2</strain>
    </source>
</reference>
<comment type="subcellular location">
    <subcellularLocation>
        <location evidence="1">Cell membrane</location>
        <topology evidence="1">Multi-pass membrane protein</topology>
    </subcellularLocation>
</comment>
<feature type="transmembrane region" description="Helical" evidence="8">
    <location>
        <begin position="665"/>
        <end position="684"/>
    </location>
</feature>
<feature type="transmembrane region" description="Helical" evidence="8">
    <location>
        <begin position="202"/>
        <end position="221"/>
    </location>
</feature>
<dbReference type="OrthoDB" id="7051771at2"/>
<reference evidence="10 13" key="2">
    <citation type="submission" date="2020-08" db="EMBL/GenBank/DDBJ databases">
        <title>Sequencing the genomes of 1000 actinobacteria strains.</title>
        <authorList>
            <person name="Klenk H.-P."/>
        </authorList>
    </citation>
    <scope>NUCLEOTIDE SEQUENCE [LARGE SCALE GENOMIC DNA]</scope>
    <source>
        <strain evidence="10 13">DSM 16678</strain>
    </source>
</reference>
<dbReference type="RefSeq" id="WP_110551405.1">
    <property type="nucleotide sequence ID" value="NZ_JACIBU010000001.1"/>
</dbReference>
<proteinExistence type="inferred from homology"/>
<evidence type="ECO:0000313" key="12">
    <source>
        <dbReference type="Proteomes" id="UP000247602"/>
    </source>
</evidence>
<sequence>MRALARFAIRRRWVVVTAWVIAILALQAVLSAMGGAQYEDDFSLPGTESEAVSELLTEAGLAERNGASGQIVLNAGEADISEFADRVQPALESLCAADVGLSSVQSPYGSTDCATGAGSTDATAQDALVSPDGSIGLIIVNYSAAQPTTEHLDGTVERFGSAFSGRPVADDPTAALEQLQGGPLQVEFTGEVFRGLTPTESALSPELIGFLAAFVILLLVFRSLSATVLPLISAVAAILTGLPLIGLLSHTMSVASFADQLALLMILGVGVDYALFIVTRHRRNLLRGLGVEESIILAVDTAGRAVLFAGITVCIALMGMWALGVSFLYGVSLGTAIGVAITMVASLTLLPALLRLLGLRVLPRRQRAAVRAGTVEVGDHHGPWFRWADLVQRRPIALGMLAAVLLAALSVPFFSMRLGAPDQGTDPLDQTTRRGYDLIAEGFGPGYNSGLQLVVSGPGSADEAFLGRIADRLGTVPDVAPDSIQTVPAGQGVSLITFKSVTSPQDAATTELIERLRADVLPPLYESTDSRIYVSGSTAVFVDFAEILSARMALFFTAVIGLSCLLLLVAFRSLLIPVTAAAMNLLAAGASFGVVVAIFQWGWLAEPLGIGGGGPIGAFLPVMFFAILFGLSMDYQVFLVSRIHEEWRRTGDTARAVTVGQGETGGIITAAGLIMIAVFGGFVLGDDRIIKLFGIGLGSAVLLDAFVVRTVLVPALMHRFGQANWYLPSWLDRVLPHVSIEAPAGGDSVKDEEDDGVGDRTPAEQAAGGVT</sequence>
<feature type="transmembrane region" description="Helical" evidence="8">
    <location>
        <begin position="690"/>
        <end position="712"/>
    </location>
</feature>
<accession>A0A323VC79</accession>
<dbReference type="AlphaFoldDB" id="A0A323VC79"/>
<dbReference type="PANTHER" id="PTHR33406">
    <property type="entry name" value="MEMBRANE PROTEIN MJ1562-RELATED"/>
    <property type="match status" value="1"/>
</dbReference>
<dbReference type="GO" id="GO:0005886">
    <property type="term" value="C:plasma membrane"/>
    <property type="evidence" value="ECO:0007669"/>
    <property type="project" value="UniProtKB-SubCell"/>
</dbReference>
<name>A0A323VC79_9ACTN</name>
<dbReference type="SUPFAM" id="SSF82866">
    <property type="entry name" value="Multidrug efflux transporter AcrB transmembrane domain"/>
    <property type="match status" value="2"/>
</dbReference>
<dbReference type="InterPro" id="IPR000731">
    <property type="entry name" value="SSD"/>
</dbReference>
<dbReference type="PANTHER" id="PTHR33406:SF11">
    <property type="entry name" value="MEMBRANE PROTEIN SCO6666-RELATED"/>
    <property type="match status" value="1"/>
</dbReference>
<gene>
    <name evidence="11" type="ORF">DMO24_05890</name>
    <name evidence="10" type="ORF">FHX36_001552</name>
</gene>
<dbReference type="InterPro" id="IPR050545">
    <property type="entry name" value="Mycobact_MmpL"/>
</dbReference>
<dbReference type="EMBL" id="JACIBU010000001">
    <property type="protein sequence ID" value="MBB3675817.1"/>
    <property type="molecule type" value="Genomic_DNA"/>
</dbReference>
<evidence type="ECO:0000256" key="4">
    <source>
        <dbReference type="ARBA" id="ARBA00022692"/>
    </source>
</evidence>
<keyword evidence="3" id="KW-1003">Cell membrane</keyword>
<evidence type="ECO:0000256" key="1">
    <source>
        <dbReference type="ARBA" id="ARBA00004651"/>
    </source>
</evidence>
<dbReference type="Proteomes" id="UP000580718">
    <property type="component" value="Unassembled WGS sequence"/>
</dbReference>
<evidence type="ECO:0000256" key="2">
    <source>
        <dbReference type="ARBA" id="ARBA00010157"/>
    </source>
</evidence>
<evidence type="ECO:0000256" key="8">
    <source>
        <dbReference type="SAM" id="Phobius"/>
    </source>
</evidence>
<organism evidence="11 12">
    <name type="scientific">Modestobacter versicolor</name>
    <dbReference type="NCBI Taxonomy" id="429133"/>
    <lineage>
        <taxon>Bacteria</taxon>
        <taxon>Bacillati</taxon>
        <taxon>Actinomycetota</taxon>
        <taxon>Actinomycetes</taxon>
        <taxon>Geodermatophilales</taxon>
        <taxon>Geodermatophilaceae</taxon>
        <taxon>Modestobacter</taxon>
    </lineage>
</organism>
<protein>
    <submittedName>
        <fullName evidence="11">MMPL family transporter</fullName>
    </submittedName>
    <submittedName>
        <fullName evidence="10">RND superfamily putative drug exporter</fullName>
    </submittedName>
</protein>
<comment type="similarity">
    <text evidence="2">Belongs to the resistance-nodulation-cell division (RND) (TC 2.A.6) family. MmpL subfamily.</text>
</comment>
<comment type="caution">
    <text evidence="11">The sequence shown here is derived from an EMBL/GenBank/DDBJ whole genome shotgun (WGS) entry which is preliminary data.</text>
</comment>
<feature type="transmembrane region" description="Helical" evidence="8">
    <location>
        <begin position="583"/>
        <end position="604"/>
    </location>
</feature>
<dbReference type="Pfam" id="PF03176">
    <property type="entry name" value="MMPL"/>
    <property type="match status" value="2"/>
</dbReference>
<dbReference type="Gene3D" id="1.20.1640.10">
    <property type="entry name" value="Multidrug efflux transporter AcrB transmembrane domain"/>
    <property type="match status" value="2"/>
</dbReference>
<dbReference type="InterPro" id="IPR004869">
    <property type="entry name" value="MMPL_dom"/>
</dbReference>
<feature type="transmembrane region" description="Helical" evidence="8">
    <location>
        <begin position="335"/>
        <end position="357"/>
    </location>
</feature>
<evidence type="ECO:0000313" key="11">
    <source>
        <dbReference type="EMBL" id="PZA22289.1"/>
    </source>
</evidence>
<feature type="transmembrane region" description="Helical" evidence="8">
    <location>
        <begin position="228"/>
        <end position="249"/>
    </location>
</feature>
<evidence type="ECO:0000256" key="6">
    <source>
        <dbReference type="ARBA" id="ARBA00023136"/>
    </source>
</evidence>
<feature type="transmembrane region" description="Helical" evidence="8">
    <location>
        <begin position="616"/>
        <end position="640"/>
    </location>
</feature>
<evidence type="ECO:0000313" key="13">
    <source>
        <dbReference type="Proteomes" id="UP000580718"/>
    </source>
</evidence>
<evidence type="ECO:0000313" key="10">
    <source>
        <dbReference type="EMBL" id="MBB3675817.1"/>
    </source>
</evidence>
<keyword evidence="6 8" id="KW-0472">Membrane</keyword>
<dbReference type="EMBL" id="QKNV01000039">
    <property type="protein sequence ID" value="PZA22289.1"/>
    <property type="molecule type" value="Genomic_DNA"/>
</dbReference>
<evidence type="ECO:0000259" key="9">
    <source>
        <dbReference type="PROSITE" id="PS50156"/>
    </source>
</evidence>
<feature type="transmembrane region" description="Helical" evidence="8">
    <location>
        <begin position="552"/>
        <end position="571"/>
    </location>
</feature>
<evidence type="ECO:0000256" key="5">
    <source>
        <dbReference type="ARBA" id="ARBA00022989"/>
    </source>
</evidence>
<keyword evidence="4 8" id="KW-0812">Transmembrane</keyword>
<dbReference type="PROSITE" id="PS50156">
    <property type="entry name" value="SSD"/>
    <property type="match status" value="1"/>
</dbReference>
<keyword evidence="12" id="KW-1185">Reference proteome</keyword>
<keyword evidence="5 8" id="KW-1133">Transmembrane helix</keyword>
<feature type="transmembrane region" description="Helical" evidence="8">
    <location>
        <begin position="305"/>
        <end position="329"/>
    </location>
</feature>
<dbReference type="Proteomes" id="UP000247602">
    <property type="component" value="Unassembled WGS sequence"/>
</dbReference>
<evidence type="ECO:0000256" key="7">
    <source>
        <dbReference type="SAM" id="MobiDB-lite"/>
    </source>
</evidence>
<evidence type="ECO:0000256" key="3">
    <source>
        <dbReference type="ARBA" id="ARBA00022475"/>
    </source>
</evidence>